<dbReference type="Proteomes" id="UP000030671">
    <property type="component" value="Unassembled WGS sequence"/>
</dbReference>
<dbReference type="OrthoDB" id="1045822at2759"/>
<dbReference type="InterPro" id="IPR006461">
    <property type="entry name" value="PLAC_motif_containing"/>
</dbReference>
<protein>
    <recommendedName>
        <fullName evidence="4">PLAC8-domain-containing protein</fullName>
    </recommendedName>
</protein>
<dbReference type="GeneID" id="20672454"/>
<dbReference type="RefSeq" id="XP_009552279.1">
    <property type="nucleotide sequence ID" value="XM_009553984.1"/>
</dbReference>
<dbReference type="KEGG" id="hir:HETIRDRAFT_390466"/>
<evidence type="ECO:0000256" key="1">
    <source>
        <dbReference type="SAM" id="MobiDB-lite"/>
    </source>
</evidence>
<feature type="region of interest" description="Disordered" evidence="1">
    <location>
        <begin position="1"/>
        <end position="30"/>
    </location>
</feature>
<dbReference type="AlphaFoldDB" id="W4JT50"/>
<dbReference type="HOGENOM" id="CLU_083147_6_0_1"/>
<evidence type="ECO:0008006" key="4">
    <source>
        <dbReference type="Google" id="ProtNLM"/>
    </source>
</evidence>
<dbReference type="NCBIfam" id="TIGR01571">
    <property type="entry name" value="A_thal_Cys_rich"/>
    <property type="match status" value="1"/>
</dbReference>
<accession>W4JT50</accession>
<reference evidence="2 3" key="1">
    <citation type="journal article" date="2012" name="New Phytol.">
        <title>Insight into trade-off between wood decay and parasitism from the genome of a fungal forest pathogen.</title>
        <authorList>
            <person name="Olson A."/>
            <person name="Aerts A."/>
            <person name="Asiegbu F."/>
            <person name="Belbahri L."/>
            <person name="Bouzid O."/>
            <person name="Broberg A."/>
            <person name="Canback B."/>
            <person name="Coutinho P.M."/>
            <person name="Cullen D."/>
            <person name="Dalman K."/>
            <person name="Deflorio G."/>
            <person name="van Diepen L.T."/>
            <person name="Dunand C."/>
            <person name="Duplessis S."/>
            <person name="Durling M."/>
            <person name="Gonthier P."/>
            <person name="Grimwood J."/>
            <person name="Fossdal C.G."/>
            <person name="Hansson D."/>
            <person name="Henrissat B."/>
            <person name="Hietala A."/>
            <person name="Himmelstrand K."/>
            <person name="Hoffmeister D."/>
            <person name="Hogberg N."/>
            <person name="James T.Y."/>
            <person name="Karlsson M."/>
            <person name="Kohler A."/>
            <person name="Kues U."/>
            <person name="Lee Y.H."/>
            <person name="Lin Y.C."/>
            <person name="Lind M."/>
            <person name="Lindquist E."/>
            <person name="Lombard V."/>
            <person name="Lucas S."/>
            <person name="Lunden K."/>
            <person name="Morin E."/>
            <person name="Murat C."/>
            <person name="Park J."/>
            <person name="Raffaello T."/>
            <person name="Rouze P."/>
            <person name="Salamov A."/>
            <person name="Schmutz J."/>
            <person name="Solheim H."/>
            <person name="Stahlberg J."/>
            <person name="Velez H."/>
            <person name="de Vries R.P."/>
            <person name="Wiebenga A."/>
            <person name="Woodward S."/>
            <person name="Yakovlev I."/>
            <person name="Garbelotto M."/>
            <person name="Martin F."/>
            <person name="Grigoriev I.V."/>
            <person name="Stenlid J."/>
        </authorList>
    </citation>
    <scope>NUCLEOTIDE SEQUENCE [LARGE SCALE GENOMIC DNA]</scope>
    <source>
        <strain evidence="2 3">TC 32-1</strain>
    </source>
</reference>
<dbReference type="EMBL" id="KI925465">
    <property type="protein sequence ID" value="ETW76056.1"/>
    <property type="molecule type" value="Genomic_DNA"/>
</dbReference>
<evidence type="ECO:0000313" key="2">
    <source>
        <dbReference type="EMBL" id="ETW76056.1"/>
    </source>
</evidence>
<organism evidence="2 3">
    <name type="scientific">Heterobasidion irregulare (strain TC 32-1)</name>
    <dbReference type="NCBI Taxonomy" id="747525"/>
    <lineage>
        <taxon>Eukaryota</taxon>
        <taxon>Fungi</taxon>
        <taxon>Dikarya</taxon>
        <taxon>Basidiomycota</taxon>
        <taxon>Agaricomycotina</taxon>
        <taxon>Agaricomycetes</taxon>
        <taxon>Russulales</taxon>
        <taxon>Bondarzewiaceae</taxon>
        <taxon>Heterobasidion</taxon>
        <taxon>Heterobasidion annosum species complex</taxon>
    </lineage>
</organism>
<proteinExistence type="predicted"/>
<dbReference type="PANTHER" id="PTHR15907">
    <property type="entry name" value="DUF614 FAMILY PROTEIN-RELATED"/>
    <property type="match status" value="1"/>
</dbReference>
<feature type="compositionally biased region" description="Polar residues" evidence="1">
    <location>
        <begin position="1"/>
        <end position="15"/>
    </location>
</feature>
<name>W4JT50_HETIT</name>
<dbReference type="eggNOG" id="ENOG502S7UD">
    <property type="taxonomic scope" value="Eukaryota"/>
</dbReference>
<evidence type="ECO:0000313" key="3">
    <source>
        <dbReference type="Proteomes" id="UP000030671"/>
    </source>
</evidence>
<gene>
    <name evidence="2" type="ORF">HETIRDRAFT_390466</name>
</gene>
<dbReference type="InParanoid" id="W4JT50"/>
<dbReference type="Pfam" id="PF04749">
    <property type="entry name" value="PLAC8"/>
    <property type="match status" value="1"/>
</dbReference>
<keyword evidence="3" id="KW-1185">Reference proteome</keyword>
<dbReference type="STRING" id="747525.W4JT50"/>
<sequence>MSYVNNQPQATTQMQVLPGGNRNASNKSYGPNGERGWSHGICSCFGDCGTCCLSFWCPCIAYSQNKHRLEHLEQHGAPHPEGGESCTGDCAIHTLLNCFGCGWVLQIGTRSDVRRRYRIRGSTCGDCCTAFWCQPCELVQDSREIELEEKSFQYKQ</sequence>